<evidence type="ECO:0000313" key="2">
    <source>
        <dbReference type="EMBL" id="STO24011.1"/>
    </source>
</evidence>
<accession>A0A377GGW6</accession>
<reference evidence="1 3" key="1">
    <citation type="submission" date="2017-01" db="EMBL/GenBank/DDBJ databases">
        <authorList>
            <person name="Varghese N."/>
            <person name="Submissions S."/>
        </authorList>
    </citation>
    <scope>NUCLEOTIDE SEQUENCE [LARGE SCALE GENOMIC DNA]</scope>
    <source>
        <strain evidence="1 3">ATCC 33342</strain>
    </source>
</reference>
<keyword evidence="3" id="KW-1185">Reference proteome</keyword>
<protein>
    <submittedName>
        <fullName evidence="2">Uncharacterized protein</fullName>
    </submittedName>
</protein>
<gene>
    <name evidence="2" type="ORF">NCTC11401_00817</name>
    <name evidence="1" type="ORF">SAMN05421777_10967</name>
</gene>
<dbReference type="RefSeq" id="WP_058468511.1">
    <property type="nucleotide sequence ID" value="NZ_CAAAIX010000008.1"/>
</dbReference>
<dbReference type="OrthoDB" id="5646500at2"/>
<sequence length="426" mass="48777">MPNFLIKTADTLLLDVPRGKRYVGEPDIIRNQPAQKGGTCALYALNPLRFRFGKNDRDPEHRKERFIELVFSDYRRGLNKIELDKNTVKLLSEEVDDFIAEQTDKNITQEVIKNFIKKLEEDMESLKLLSTDTSKLKQQIETYIEFCNDYIKKNKQYGDFEEYLNKKEYVDCVALAEKTLDRLQNITGFDAKIAMQNYLKLCVKSVVGSHENYAENLYLTQDNPELMAPFCHQAVVYLAASCYQLEGSEWDPSKPIDGLMEILQEYGPMVIYTEPCVVFVPGSCTIESSTDKYQIHTKKQGPQTTIEGSHSLLIVGAERGKETDYVYLMDPNVPAPLTGPCQFYKITYKEILDNLVNIYGVSINENADKILGPFAFQAKKGNFDRICQFVEGSVQYEKLANPKKTSIDLFLEEIVQQTEEKLAKKT</sequence>
<name>A0A377GGW6_9GAMM</name>
<evidence type="ECO:0000313" key="1">
    <source>
        <dbReference type="EMBL" id="SIR27692.1"/>
    </source>
</evidence>
<dbReference type="AlphaFoldDB" id="A0A377GGW6"/>
<evidence type="ECO:0000313" key="3">
    <source>
        <dbReference type="Proteomes" id="UP000186808"/>
    </source>
</evidence>
<organism evidence="2 4">
    <name type="scientific">Fluoribacter gormanii</name>
    <dbReference type="NCBI Taxonomy" id="464"/>
    <lineage>
        <taxon>Bacteria</taxon>
        <taxon>Pseudomonadati</taxon>
        <taxon>Pseudomonadota</taxon>
        <taxon>Gammaproteobacteria</taxon>
        <taxon>Legionellales</taxon>
        <taxon>Legionellaceae</taxon>
        <taxon>Fluoribacter</taxon>
    </lineage>
</organism>
<evidence type="ECO:0000313" key="4">
    <source>
        <dbReference type="Proteomes" id="UP000254374"/>
    </source>
</evidence>
<dbReference type="STRING" id="464.Lgor_2036"/>
<dbReference type="EMBL" id="UGGV01000001">
    <property type="protein sequence ID" value="STO24011.1"/>
    <property type="molecule type" value="Genomic_DNA"/>
</dbReference>
<dbReference type="Proteomes" id="UP000254374">
    <property type="component" value="Unassembled WGS sequence"/>
</dbReference>
<reference evidence="2 4" key="2">
    <citation type="submission" date="2018-06" db="EMBL/GenBank/DDBJ databases">
        <authorList>
            <consortium name="Pathogen Informatics"/>
            <person name="Doyle S."/>
        </authorList>
    </citation>
    <scope>NUCLEOTIDE SEQUENCE [LARGE SCALE GENOMIC DNA]</scope>
    <source>
        <strain evidence="2 4">NCTC11401</strain>
    </source>
</reference>
<proteinExistence type="predicted"/>
<dbReference type="EMBL" id="FTNL01000009">
    <property type="protein sequence ID" value="SIR27692.1"/>
    <property type="molecule type" value="Genomic_DNA"/>
</dbReference>
<dbReference type="Proteomes" id="UP000186808">
    <property type="component" value="Unassembled WGS sequence"/>
</dbReference>